<dbReference type="EMBL" id="MU864401">
    <property type="protein sequence ID" value="KAK4187543.1"/>
    <property type="molecule type" value="Genomic_DNA"/>
</dbReference>
<keyword evidence="2" id="KW-1185">Reference proteome</keyword>
<accession>A0AAN6WTT6</accession>
<name>A0AAN6WTT6_9PEZI</name>
<sequence>MLQRHPNICSLGISSWWIRNSIKIAIKVQRKANAQVGSKKEIKKSTPMYDDFLAARRQLFLKMTTMPNGWCRDQENMAWWRNEVALRLPPGDPGYLLWKNAKSAFYREIDDVAAAAFVDPKDEEASRSKHETQASKLRDKYACVLSSQALTQGAHVVPRCVGSKEAYRSPCRSAYRKAWHILPLGHLGWRESLDTWTFRDFTGEKPTGLGVSDKAWNIMNLSNTNRYYSGQLVFALEPSREGEDDPQNPGSKILQLRLHFLEQNPNFTAAFEQDKQRFDAALISKHQRRFKAEGEAEWVGVQRRFTALRFTLQDKGWPS</sequence>
<dbReference type="AlphaFoldDB" id="A0AAN6WTT6"/>
<reference evidence="1" key="1">
    <citation type="journal article" date="2023" name="Mol. Phylogenet. Evol.">
        <title>Genome-scale phylogeny and comparative genomics of the fungal order Sordariales.</title>
        <authorList>
            <person name="Hensen N."/>
            <person name="Bonometti L."/>
            <person name="Westerberg I."/>
            <person name="Brannstrom I.O."/>
            <person name="Guillou S."/>
            <person name="Cros-Aarteil S."/>
            <person name="Calhoun S."/>
            <person name="Haridas S."/>
            <person name="Kuo A."/>
            <person name="Mondo S."/>
            <person name="Pangilinan J."/>
            <person name="Riley R."/>
            <person name="LaButti K."/>
            <person name="Andreopoulos B."/>
            <person name="Lipzen A."/>
            <person name="Chen C."/>
            <person name="Yan M."/>
            <person name="Daum C."/>
            <person name="Ng V."/>
            <person name="Clum A."/>
            <person name="Steindorff A."/>
            <person name="Ohm R.A."/>
            <person name="Martin F."/>
            <person name="Silar P."/>
            <person name="Natvig D.O."/>
            <person name="Lalanne C."/>
            <person name="Gautier V."/>
            <person name="Ament-Velasquez S.L."/>
            <person name="Kruys A."/>
            <person name="Hutchinson M.I."/>
            <person name="Powell A.J."/>
            <person name="Barry K."/>
            <person name="Miller A.N."/>
            <person name="Grigoriev I.V."/>
            <person name="Debuchy R."/>
            <person name="Gladieux P."/>
            <person name="Hiltunen Thoren M."/>
            <person name="Johannesson H."/>
        </authorList>
    </citation>
    <scope>NUCLEOTIDE SEQUENCE</scope>
    <source>
        <strain evidence="1">PSN309</strain>
    </source>
</reference>
<gene>
    <name evidence="1" type="ORF">QBC35DRAFT_452204</name>
</gene>
<evidence type="ECO:0000313" key="1">
    <source>
        <dbReference type="EMBL" id="KAK4187543.1"/>
    </source>
</evidence>
<comment type="caution">
    <text evidence="1">The sequence shown here is derived from an EMBL/GenBank/DDBJ whole genome shotgun (WGS) entry which is preliminary data.</text>
</comment>
<protein>
    <submittedName>
        <fullName evidence="1">Uncharacterized protein</fullName>
    </submittedName>
</protein>
<reference evidence="1" key="2">
    <citation type="submission" date="2023-05" db="EMBL/GenBank/DDBJ databases">
        <authorList>
            <consortium name="Lawrence Berkeley National Laboratory"/>
            <person name="Steindorff A."/>
            <person name="Hensen N."/>
            <person name="Bonometti L."/>
            <person name="Westerberg I."/>
            <person name="Brannstrom I.O."/>
            <person name="Guillou S."/>
            <person name="Cros-Aarteil S."/>
            <person name="Calhoun S."/>
            <person name="Haridas S."/>
            <person name="Kuo A."/>
            <person name="Mondo S."/>
            <person name="Pangilinan J."/>
            <person name="Riley R."/>
            <person name="Labutti K."/>
            <person name="Andreopoulos B."/>
            <person name="Lipzen A."/>
            <person name="Chen C."/>
            <person name="Yanf M."/>
            <person name="Daum C."/>
            <person name="Ng V."/>
            <person name="Clum A."/>
            <person name="Ohm R."/>
            <person name="Martin F."/>
            <person name="Silar P."/>
            <person name="Natvig D."/>
            <person name="Lalanne C."/>
            <person name="Gautier V."/>
            <person name="Ament-Velasquez S.L."/>
            <person name="Kruys A."/>
            <person name="Hutchinson M.I."/>
            <person name="Powell A.J."/>
            <person name="Barry K."/>
            <person name="Miller A.N."/>
            <person name="Grigoriev I.V."/>
            <person name="Debuchy R."/>
            <person name="Gladieux P."/>
            <person name="Thoren M.H."/>
            <person name="Johannesson H."/>
        </authorList>
    </citation>
    <scope>NUCLEOTIDE SEQUENCE</scope>
    <source>
        <strain evidence="1">PSN309</strain>
    </source>
</reference>
<evidence type="ECO:0000313" key="2">
    <source>
        <dbReference type="Proteomes" id="UP001302126"/>
    </source>
</evidence>
<dbReference type="Proteomes" id="UP001302126">
    <property type="component" value="Unassembled WGS sequence"/>
</dbReference>
<organism evidence="1 2">
    <name type="scientific">Podospora australis</name>
    <dbReference type="NCBI Taxonomy" id="1536484"/>
    <lineage>
        <taxon>Eukaryota</taxon>
        <taxon>Fungi</taxon>
        <taxon>Dikarya</taxon>
        <taxon>Ascomycota</taxon>
        <taxon>Pezizomycotina</taxon>
        <taxon>Sordariomycetes</taxon>
        <taxon>Sordariomycetidae</taxon>
        <taxon>Sordariales</taxon>
        <taxon>Podosporaceae</taxon>
        <taxon>Podospora</taxon>
    </lineage>
</organism>
<proteinExistence type="predicted"/>